<reference evidence="2" key="1">
    <citation type="submission" date="2020-10" db="EMBL/GenBank/DDBJ databases">
        <authorList>
            <person name="Gilroy R."/>
        </authorList>
    </citation>
    <scope>NUCLEOTIDE SEQUENCE</scope>
    <source>
        <strain evidence="2">ChiHjej10B9-9673</strain>
    </source>
</reference>
<protein>
    <submittedName>
        <fullName evidence="2">4Fe-4S binding protein</fullName>
    </submittedName>
</protein>
<evidence type="ECO:0000259" key="1">
    <source>
        <dbReference type="PROSITE" id="PS51379"/>
    </source>
</evidence>
<dbReference type="InterPro" id="IPR017896">
    <property type="entry name" value="4Fe4S_Fe-S-bd"/>
</dbReference>
<accession>A0A9D1FCG6</accession>
<reference evidence="2" key="2">
    <citation type="journal article" date="2021" name="PeerJ">
        <title>Extensive microbial diversity within the chicken gut microbiome revealed by metagenomics and culture.</title>
        <authorList>
            <person name="Gilroy R."/>
            <person name="Ravi A."/>
            <person name="Getino M."/>
            <person name="Pursley I."/>
            <person name="Horton D.L."/>
            <person name="Alikhan N.F."/>
            <person name="Baker D."/>
            <person name="Gharbi K."/>
            <person name="Hall N."/>
            <person name="Watson M."/>
            <person name="Adriaenssens E.M."/>
            <person name="Foster-Nyarko E."/>
            <person name="Jarju S."/>
            <person name="Secka A."/>
            <person name="Antonio M."/>
            <person name="Oren A."/>
            <person name="Chaudhuri R.R."/>
            <person name="La Ragione R."/>
            <person name="Hildebrand F."/>
            <person name="Pallen M.J."/>
        </authorList>
    </citation>
    <scope>NUCLEOTIDE SEQUENCE</scope>
    <source>
        <strain evidence="2">ChiHjej10B9-9673</strain>
    </source>
</reference>
<organism evidence="2 3">
    <name type="scientific">Candidatus Scatomorpha merdipullorum</name>
    <dbReference type="NCBI Taxonomy" id="2840927"/>
    <lineage>
        <taxon>Bacteria</taxon>
        <taxon>Bacillati</taxon>
        <taxon>Bacillota</taxon>
        <taxon>Clostridia</taxon>
        <taxon>Eubacteriales</taxon>
        <taxon>Candidatus Scatomorpha</taxon>
    </lineage>
</organism>
<dbReference type="PROSITE" id="PS51379">
    <property type="entry name" value="4FE4S_FER_2"/>
    <property type="match status" value="1"/>
</dbReference>
<evidence type="ECO:0000313" key="3">
    <source>
        <dbReference type="Proteomes" id="UP000824001"/>
    </source>
</evidence>
<dbReference type="EMBL" id="DVJK01000087">
    <property type="protein sequence ID" value="HIS66542.1"/>
    <property type="molecule type" value="Genomic_DNA"/>
</dbReference>
<dbReference type="Proteomes" id="UP000824001">
    <property type="component" value="Unassembled WGS sequence"/>
</dbReference>
<name>A0A9D1FCG6_9FIRM</name>
<feature type="domain" description="4Fe-4S ferredoxin-type" evidence="1">
    <location>
        <begin position="238"/>
        <end position="267"/>
    </location>
</feature>
<dbReference type="SUPFAM" id="SSF54862">
    <property type="entry name" value="4Fe-4S ferredoxins"/>
    <property type="match status" value="1"/>
</dbReference>
<dbReference type="Pfam" id="PF00037">
    <property type="entry name" value="Fer4"/>
    <property type="match status" value="1"/>
</dbReference>
<dbReference type="AlphaFoldDB" id="A0A9D1FCG6"/>
<sequence>MCRYCVEYGNGTKWYLNPANFDPELVKKPGHAVGYMNLTGTTRNTFEWGAKDPQPPVDIGNEGYLNMAIDTMMQQAGQVVPLEDALKIIDVAPGDRLLLQHCGCRRYFGFGDFYGCMFFDRDVDRTKEQRPWETDSKVITKEEGKQLCRERYAQGLVISIFDAGTDADGKVPLCFCFCNVFDCQAYKARSYRGATAEYHKAEYVSVVDTKKCAAGCKNEAPCIMKCQFGGIQYSPLKDIVTVNQFKCFGCGLCRTACKYGALKLVPRETFPSLVDVW</sequence>
<evidence type="ECO:0000313" key="2">
    <source>
        <dbReference type="EMBL" id="HIS66542.1"/>
    </source>
</evidence>
<comment type="caution">
    <text evidence="2">The sequence shown here is derived from an EMBL/GenBank/DDBJ whole genome shotgun (WGS) entry which is preliminary data.</text>
</comment>
<gene>
    <name evidence="2" type="ORF">IAC18_03150</name>
</gene>
<proteinExistence type="predicted"/>
<dbReference type="Gene3D" id="3.30.70.20">
    <property type="match status" value="1"/>
</dbReference>